<accession>B8INX0</accession>
<dbReference type="EMBL" id="CP001349">
    <property type="protein sequence ID" value="ACL58486.1"/>
    <property type="molecule type" value="Genomic_DNA"/>
</dbReference>
<gene>
    <name evidence="2" type="ordered locus">Mnod_3577</name>
</gene>
<dbReference type="Proteomes" id="UP000008207">
    <property type="component" value="Chromosome"/>
</dbReference>
<keyword evidence="1" id="KW-0472">Membrane</keyword>
<protein>
    <submittedName>
        <fullName evidence="2">Uncharacterized protein</fullName>
    </submittedName>
</protein>
<dbReference type="eggNOG" id="ENOG5033KP7">
    <property type="taxonomic scope" value="Bacteria"/>
</dbReference>
<dbReference type="KEGG" id="mno:Mnod_3577"/>
<organism evidence="2 3">
    <name type="scientific">Methylobacterium nodulans (strain LMG 21967 / CNCM I-2342 / ORS 2060)</name>
    <dbReference type="NCBI Taxonomy" id="460265"/>
    <lineage>
        <taxon>Bacteria</taxon>
        <taxon>Pseudomonadati</taxon>
        <taxon>Pseudomonadota</taxon>
        <taxon>Alphaproteobacteria</taxon>
        <taxon>Hyphomicrobiales</taxon>
        <taxon>Methylobacteriaceae</taxon>
        <taxon>Methylobacterium</taxon>
    </lineage>
</organism>
<evidence type="ECO:0000256" key="1">
    <source>
        <dbReference type="SAM" id="Phobius"/>
    </source>
</evidence>
<sequence length="297" mass="32945">MSADQLSLYLDLEEGQKADLEVAARAAIALTATVREIAAFIDPFSDVKLELIDSSEGSLFLNTKVRFLSAAGPKEMTLYAVLFVCLTWIGTSAVGFVVEKIEDHVWEQAFGKDFAKLSDDDKKDIADLVARAIEANAGKKPSERLYAELSQDPAVKGVAVTKDRNKKPSSIVPRSEFASRSGGAVRNERVIQRRTTRGIRKVILVSPVLVPGKRRWKFRIGKEEFGAPVHDTQFVDAVLSGKFPIVMKSNVEMTVDLEVTEELNDGHWEAMDYNVWRVLGAPVQFQGEQTSFPLDKK</sequence>
<evidence type="ECO:0000313" key="2">
    <source>
        <dbReference type="EMBL" id="ACL58486.1"/>
    </source>
</evidence>
<keyword evidence="1" id="KW-1133">Transmembrane helix</keyword>
<dbReference type="AlphaFoldDB" id="B8INX0"/>
<reference evidence="2 3" key="1">
    <citation type="submission" date="2009-01" db="EMBL/GenBank/DDBJ databases">
        <title>Complete sequence of chromosome of Methylobacterium nodulans ORS 2060.</title>
        <authorList>
            <consortium name="US DOE Joint Genome Institute"/>
            <person name="Lucas S."/>
            <person name="Copeland A."/>
            <person name="Lapidus A."/>
            <person name="Glavina del Rio T."/>
            <person name="Dalin E."/>
            <person name="Tice H."/>
            <person name="Bruce D."/>
            <person name="Goodwin L."/>
            <person name="Pitluck S."/>
            <person name="Sims D."/>
            <person name="Brettin T."/>
            <person name="Detter J.C."/>
            <person name="Han C."/>
            <person name="Larimer F."/>
            <person name="Land M."/>
            <person name="Hauser L."/>
            <person name="Kyrpides N."/>
            <person name="Ivanova N."/>
            <person name="Marx C.J."/>
            <person name="Richardson P."/>
        </authorList>
    </citation>
    <scope>NUCLEOTIDE SEQUENCE [LARGE SCALE GENOMIC DNA]</scope>
    <source>
        <strain evidence="3">LMG 21967 / CNCM I-2342 / ORS 2060</strain>
    </source>
</reference>
<keyword evidence="1" id="KW-0812">Transmembrane</keyword>
<name>B8INX0_METNO</name>
<evidence type="ECO:0000313" key="3">
    <source>
        <dbReference type="Proteomes" id="UP000008207"/>
    </source>
</evidence>
<keyword evidence="3" id="KW-1185">Reference proteome</keyword>
<proteinExistence type="predicted"/>
<dbReference type="HOGENOM" id="CLU_911686_0_0_5"/>
<feature type="transmembrane region" description="Helical" evidence="1">
    <location>
        <begin position="76"/>
        <end position="98"/>
    </location>
</feature>